<dbReference type="InterPro" id="IPR012340">
    <property type="entry name" value="NA-bd_OB-fold"/>
</dbReference>
<dbReference type="InterPro" id="IPR057293">
    <property type="entry name" value="RNR_OB2"/>
</dbReference>
<comment type="caution">
    <text evidence="3">The sequence shown here is derived from an EMBL/GenBank/DDBJ whole genome shotgun (WGS) entry which is preliminary data.</text>
</comment>
<proteinExistence type="predicted"/>
<dbReference type="Pfam" id="PF22896">
    <property type="entry name" value="OB_RNR_1st"/>
    <property type="match status" value="1"/>
</dbReference>
<keyword evidence="1" id="KW-0540">Nuclease</keyword>
<dbReference type="GO" id="GO:0004527">
    <property type="term" value="F:exonuclease activity"/>
    <property type="evidence" value="ECO:0007669"/>
    <property type="project" value="UniProtKB-KW"/>
</dbReference>
<gene>
    <name evidence="3" type="ORF">CQA57_05315</name>
</gene>
<reference evidence="3 4" key="1">
    <citation type="submission" date="2018-04" db="EMBL/GenBank/DDBJ databases">
        <title>Novel Campyloabacter and Helicobacter Species and Strains.</title>
        <authorList>
            <person name="Mannion A.J."/>
            <person name="Shen Z."/>
            <person name="Fox J.G."/>
        </authorList>
    </citation>
    <scope>NUCLEOTIDE SEQUENCE [LARGE SCALE GENOMIC DNA]</scope>
    <source>
        <strain evidence="3 4">MIT 04-9362</strain>
    </source>
</reference>
<dbReference type="InterPro" id="IPR050180">
    <property type="entry name" value="RNR_Ribonuclease"/>
</dbReference>
<dbReference type="EMBL" id="NXLX01000011">
    <property type="protein sequence ID" value="RDU73307.1"/>
    <property type="molecule type" value="Genomic_DNA"/>
</dbReference>
<dbReference type="PROSITE" id="PS01175">
    <property type="entry name" value="RIBONUCLEASE_II"/>
    <property type="match status" value="1"/>
</dbReference>
<dbReference type="PANTHER" id="PTHR23355">
    <property type="entry name" value="RIBONUCLEASE"/>
    <property type="match status" value="1"/>
</dbReference>
<keyword evidence="4" id="KW-1185">Reference proteome</keyword>
<accession>A0A3D8J731</accession>
<dbReference type="InterPro" id="IPR022966">
    <property type="entry name" value="RNase_II/R_CS"/>
</dbReference>
<dbReference type="AlphaFoldDB" id="A0A3D8J731"/>
<dbReference type="Pfam" id="PF24190">
    <property type="entry name" value="OB_RNR_2nd"/>
    <property type="match status" value="1"/>
</dbReference>
<dbReference type="Pfam" id="PF00773">
    <property type="entry name" value="RNB"/>
    <property type="match status" value="1"/>
</dbReference>
<dbReference type="GO" id="GO:0006402">
    <property type="term" value="P:mRNA catabolic process"/>
    <property type="evidence" value="ECO:0007669"/>
    <property type="project" value="TreeGrafter"/>
</dbReference>
<dbReference type="GO" id="GO:0004540">
    <property type="term" value="F:RNA nuclease activity"/>
    <property type="evidence" value="ECO:0007669"/>
    <property type="project" value="InterPro"/>
</dbReference>
<dbReference type="GO" id="GO:0005829">
    <property type="term" value="C:cytosol"/>
    <property type="evidence" value="ECO:0007669"/>
    <property type="project" value="TreeGrafter"/>
</dbReference>
<keyword evidence="1" id="KW-0378">Hydrolase</keyword>
<evidence type="ECO:0000313" key="4">
    <source>
        <dbReference type="Proteomes" id="UP000256695"/>
    </source>
</evidence>
<evidence type="ECO:0000259" key="2">
    <source>
        <dbReference type="SMART" id="SM00955"/>
    </source>
</evidence>
<sequence>MCKKNPPSFFFDAKGIAMNDFLFQIIFGIKIIPKKYQTLFSRLQKLHCIKKLESKFILDSNFVIGSIDITRNQNAFLCDLAKKQDYRISNRIKNLQKGDIALAKLVRQKGKLKAKIIDILHSTHQILCYLDLHKGNIVAYKLYDSKPHPLHLPISQKSLRQLPRYCVILLDMKNKKILDILGILNDLKIDEKIMLYLYHHPFEFSKECEDYANSFGTQVDKKMYPNRIDLTHLPFYTIDPIGAKDHDDAIYYDVKNKTLYVAIADVSEYVTLDSVIDSQAFQRGFSLYFPHKSYPMLPQNLSQNICSLKQDCDRLAFVWKIEFDKKYQIKNASLFEAVICNHQNMSYEMVDMMLDSKKHSIKKEIASNIKSFYKVALKLKQERLKNGFNFQSDEISLELDENSEIKSIKPYEETKSHCIIEEAMLLANKQSALMLQDFKSGIYRIHQPIKEEKARMLFFDLKNLGFEIKGKDFHTQIVNIQSQAKAQNLLAQIDKMIIKAQNKAEYDSKPKEHFALGFQAYTHFTSPIRRYSDLSLHRILKEILKSSKQIDFLLDKMQAVCAHLNEQEKKIAKIEIGFKDRKYMHWAAKNKGVRIKASVIDENYPILANALEKIEGARFVIEDATREVLRFEEIVVEIQDIDLINARIYAKII</sequence>
<dbReference type="InterPro" id="IPR054561">
    <property type="entry name" value="RNR_OB1_N"/>
</dbReference>
<feature type="domain" description="RNB" evidence="2">
    <location>
        <begin position="227"/>
        <end position="546"/>
    </location>
</feature>
<organism evidence="3 4">
    <name type="scientific">Helicobacter anseris</name>
    <dbReference type="NCBI Taxonomy" id="375926"/>
    <lineage>
        <taxon>Bacteria</taxon>
        <taxon>Pseudomonadati</taxon>
        <taxon>Campylobacterota</taxon>
        <taxon>Epsilonproteobacteria</taxon>
        <taxon>Campylobacterales</taxon>
        <taxon>Helicobacteraceae</taxon>
        <taxon>Helicobacter</taxon>
    </lineage>
</organism>
<evidence type="ECO:0000313" key="3">
    <source>
        <dbReference type="EMBL" id="RDU73307.1"/>
    </source>
</evidence>
<dbReference type="SMART" id="SM00955">
    <property type="entry name" value="RNB"/>
    <property type="match status" value="1"/>
</dbReference>
<dbReference type="InterPro" id="IPR001900">
    <property type="entry name" value="RNase_II/R"/>
</dbReference>
<name>A0A3D8J731_9HELI</name>
<dbReference type="SUPFAM" id="SSF50249">
    <property type="entry name" value="Nucleic acid-binding proteins"/>
    <property type="match status" value="1"/>
</dbReference>
<dbReference type="GO" id="GO:0003723">
    <property type="term" value="F:RNA binding"/>
    <property type="evidence" value="ECO:0007669"/>
    <property type="project" value="InterPro"/>
</dbReference>
<dbReference type="Proteomes" id="UP000256695">
    <property type="component" value="Unassembled WGS sequence"/>
</dbReference>
<evidence type="ECO:0000256" key="1">
    <source>
        <dbReference type="ARBA" id="ARBA00022839"/>
    </source>
</evidence>
<keyword evidence="1" id="KW-0269">Exonuclease</keyword>
<protein>
    <submittedName>
        <fullName evidence="3">Ribonuclease R</fullName>
    </submittedName>
</protein>
<dbReference type="PANTHER" id="PTHR23355:SF9">
    <property type="entry name" value="DIS3-LIKE EXONUCLEASE 2"/>
    <property type="match status" value="1"/>
</dbReference>